<feature type="transmembrane region" description="Helical" evidence="2">
    <location>
        <begin position="185"/>
        <end position="202"/>
    </location>
</feature>
<proteinExistence type="predicted"/>
<reference evidence="3 4" key="1">
    <citation type="journal article" date="2014" name="PLoS Genet.">
        <title>The Genome of Spironucleus salmonicida Highlights a Fish Pathogen Adapted to Fluctuating Environments.</title>
        <authorList>
            <person name="Xu F."/>
            <person name="Jerlstrom-Hultqvist J."/>
            <person name="Einarsson E."/>
            <person name="Astvaldsson A."/>
            <person name="Svard S.G."/>
            <person name="Andersson J.O."/>
        </authorList>
    </citation>
    <scope>NUCLEOTIDE SEQUENCE</scope>
    <source>
        <strain evidence="4">ATCC 50377</strain>
    </source>
</reference>
<keyword evidence="1" id="KW-0175">Coiled coil</keyword>
<evidence type="ECO:0000256" key="1">
    <source>
        <dbReference type="SAM" id="Coils"/>
    </source>
</evidence>
<dbReference type="AlphaFoldDB" id="V6LBE9"/>
<evidence type="ECO:0000313" key="3">
    <source>
        <dbReference type="EMBL" id="EST41780.1"/>
    </source>
</evidence>
<dbReference type="EMBL" id="AUWU02000005">
    <property type="protein sequence ID" value="KAH0573223.1"/>
    <property type="molecule type" value="Genomic_DNA"/>
</dbReference>
<sequence>MDQYKNSFEQLRRKINDTITKLQRIQQNQSNQSDQTSIHTDVNNANQQFKTIQIEFKKIMSQSPADAKQLDEQMRYLSSRSTQLNDSYKTYQNSSLKELEVNPEQTFGGYEQAQALKQQNEQNVEHLIGKAKLLGAQNKLINEKLVEGDEVMNELHGDVDMARDKVGAATSRVNQFSTYLKKNKAPFWVCIIVLIISVFFWSTKAFCTIGFTWQC</sequence>
<reference evidence="4" key="2">
    <citation type="submission" date="2020-12" db="EMBL/GenBank/DDBJ databases">
        <title>New Spironucleus salmonicida genome in near-complete chromosomes.</title>
        <authorList>
            <person name="Xu F."/>
            <person name="Kurt Z."/>
            <person name="Jimenez-Gonzalez A."/>
            <person name="Astvaldsson A."/>
            <person name="Andersson J.O."/>
            <person name="Svard S.G."/>
        </authorList>
    </citation>
    <scope>NUCLEOTIDE SEQUENCE</scope>
    <source>
        <strain evidence="4">ATCC 50377</strain>
    </source>
</reference>
<gene>
    <name evidence="3" type="ORF">SS50377_18613</name>
    <name evidence="4" type="ORF">SS50377_25343</name>
</gene>
<keyword evidence="2" id="KW-0472">Membrane</keyword>
<keyword evidence="5" id="KW-1185">Reference proteome</keyword>
<organism evidence="3">
    <name type="scientific">Spironucleus salmonicida</name>
    <dbReference type="NCBI Taxonomy" id="348837"/>
    <lineage>
        <taxon>Eukaryota</taxon>
        <taxon>Metamonada</taxon>
        <taxon>Diplomonadida</taxon>
        <taxon>Hexamitidae</taxon>
        <taxon>Hexamitinae</taxon>
        <taxon>Spironucleus</taxon>
    </lineage>
</organism>
<dbReference type="EMBL" id="KI546167">
    <property type="protein sequence ID" value="EST41780.1"/>
    <property type="molecule type" value="Genomic_DNA"/>
</dbReference>
<dbReference type="OrthoDB" id="10252676at2759"/>
<protein>
    <submittedName>
        <fullName evidence="4">SNARE protein</fullName>
    </submittedName>
</protein>
<keyword evidence="2" id="KW-1133">Transmembrane helix</keyword>
<name>V6LBE9_9EUKA</name>
<evidence type="ECO:0000313" key="4">
    <source>
        <dbReference type="EMBL" id="KAH0573223.1"/>
    </source>
</evidence>
<evidence type="ECO:0000256" key="2">
    <source>
        <dbReference type="SAM" id="Phobius"/>
    </source>
</evidence>
<dbReference type="VEuPathDB" id="GiardiaDB:SS50377_25343"/>
<feature type="coiled-coil region" evidence="1">
    <location>
        <begin position="1"/>
        <end position="28"/>
    </location>
</feature>
<dbReference type="Proteomes" id="UP000018208">
    <property type="component" value="Unassembled WGS sequence"/>
</dbReference>
<keyword evidence="2" id="KW-0812">Transmembrane</keyword>
<accession>V6LBE9</accession>
<dbReference type="SUPFAM" id="SSF58038">
    <property type="entry name" value="SNARE fusion complex"/>
    <property type="match status" value="1"/>
</dbReference>
<evidence type="ECO:0000313" key="5">
    <source>
        <dbReference type="Proteomes" id="UP000018208"/>
    </source>
</evidence>